<evidence type="ECO:0000313" key="2">
    <source>
        <dbReference type="EMBL" id="MCC3298344.1"/>
    </source>
</evidence>
<dbReference type="EMBL" id="JAJFZV010000011">
    <property type="protein sequence ID" value="MCC3298344.1"/>
    <property type="molecule type" value="Genomic_DNA"/>
</dbReference>
<keyword evidence="2" id="KW-0238">DNA-binding</keyword>
<dbReference type="SUPFAM" id="SSF47729">
    <property type="entry name" value="IHF-like DNA-binding proteins"/>
    <property type="match status" value="1"/>
</dbReference>
<gene>
    <name evidence="2" type="ORF">LJ757_11075</name>
</gene>
<dbReference type="GO" id="GO:0003677">
    <property type="term" value="F:DNA binding"/>
    <property type="evidence" value="ECO:0007669"/>
    <property type="project" value="UniProtKB-KW"/>
</dbReference>
<dbReference type="Pfam" id="PF00216">
    <property type="entry name" value="Bac_DNA_binding"/>
    <property type="match status" value="1"/>
</dbReference>
<proteinExistence type="predicted"/>
<dbReference type="InterPro" id="IPR000119">
    <property type="entry name" value="Hist_DNA-bd"/>
</dbReference>
<sequence length="130" mass="14474">MEKNVMVKNGDGGGRVNKREYVVRVARRAGVPIRVATDVYEAVIEEILDIVENGDRLTLTGFGKFYPQKHKGHRVQRINEEGKLEGTEDPETVDDYAVLKFSATRAVNRKIGSNPHHDPALGTDDKEDAS</sequence>
<dbReference type="Gene3D" id="4.10.520.10">
    <property type="entry name" value="IHF-like DNA-binding proteins"/>
    <property type="match status" value="1"/>
</dbReference>
<dbReference type="Proteomes" id="UP001139158">
    <property type="component" value="Unassembled WGS sequence"/>
</dbReference>
<dbReference type="InterPro" id="IPR010992">
    <property type="entry name" value="IHF-like_DNA-bd_dom_sf"/>
</dbReference>
<comment type="caution">
    <text evidence="2">The sequence shown here is derived from an EMBL/GenBank/DDBJ whole genome shotgun (WGS) entry which is preliminary data.</text>
</comment>
<evidence type="ECO:0000256" key="1">
    <source>
        <dbReference type="SAM" id="MobiDB-lite"/>
    </source>
</evidence>
<protein>
    <submittedName>
        <fullName evidence="2">HU family DNA-binding protein</fullName>
    </submittedName>
</protein>
<accession>A0A9X1ME38</accession>
<feature type="region of interest" description="Disordered" evidence="1">
    <location>
        <begin position="107"/>
        <end position="130"/>
    </location>
</feature>
<reference evidence="2" key="1">
    <citation type="submission" date="2021-10" db="EMBL/GenBank/DDBJ databases">
        <title>Novel species in genus Arthrobacter.</title>
        <authorList>
            <person name="Liu Y."/>
        </authorList>
    </citation>
    <scope>NUCLEOTIDE SEQUENCE</scope>
    <source>
        <strain evidence="2">Zg-Y453</strain>
    </source>
</reference>
<organism evidence="2 3">
    <name type="scientific">Arthrobacter caoxuetaonis</name>
    <dbReference type="NCBI Taxonomy" id="2886935"/>
    <lineage>
        <taxon>Bacteria</taxon>
        <taxon>Bacillati</taxon>
        <taxon>Actinomycetota</taxon>
        <taxon>Actinomycetes</taxon>
        <taxon>Micrococcales</taxon>
        <taxon>Micrococcaceae</taxon>
        <taxon>Arthrobacter</taxon>
    </lineage>
</organism>
<dbReference type="GO" id="GO:0030527">
    <property type="term" value="F:structural constituent of chromatin"/>
    <property type="evidence" value="ECO:0007669"/>
    <property type="project" value="InterPro"/>
</dbReference>
<dbReference type="RefSeq" id="WP_227896217.1">
    <property type="nucleotide sequence ID" value="NZ_CP099466.1"/>
</dbReference>
<evidence type="ECO:0000313" key="3">
    <source>
        <dbReference type="Proteomes" id="UP001139158"/>
    </source>
</evidence>
<dbReference type="AlphaFoldDB" id="A0A9X1ME38"/>
<keyword evidence="3" id="KW-1185">Reference proteome</keyword>
<name>A0A9X1ME38_9MICC</name>